<protein>
    <submittedName>
        <fullName evidence="5">NADPH:quinone reductase</fullName>
    </submittedName>
</protein>
<feature type="region of interest" description="Disordered" evidence="3">
    <location>
        <begin position="1"/>
        <end position="20"/>
    </location>
</feature>
<dbReference type="Pfam" id="PF00107">
    <property type="entry name" value="ADH_zinc_N"/>
    <property type="match status" value="1"/>
</dbReference>
<evidence type="ECO:0000313" key="5">
    <source>
        <dbReference type="EMBL" id="BCL21693.1"/>
    </source>
</evidence>
<dbReference type="Gene3D" id="3.90.180.10">
    <property type="entry name" value="Medium-chain alcohol dehydrogenases, catalytic domain"/>
    <property type="match status" value="1"/>
</dbReference>
<dbReference type="InterPro" id="IPR020843">
    <property type="entry name" value="ER"/>
</dbReference>
<evidence type="ECO:0000256" key="2">
    <source>
        <dbReference type="ARBA" id="ARBA00023002"/>
    </source>
</evidence>
<dbReference type="KEGG" id="stui:GCM10017668_35360"/>
<evidence type="ECO:0000256" key="1">
    <source>
        <dbReference type="ARBA" id="ARBA00022857"/>
    </source>
</evidence>
<dbReference type="Proteomes" id="UP000516373">
    <property type="component" value="Chromosome"/>
</dbReference>
<sequence>MTDTSETPANETSTTSGSRMRTVLFQSFGDPSVLAVAEVAVPAPQPGQITIDVEYAGVNFAEVMFRRGQFPVDLPHFPGLEAVGTVRAVGDGVTGFETGDRVAALTLGGGGNAEVVAAGAEHAVRLDGELAGLDGTLAAGALCNVTTALGVLTSAGHLAPGETVVVLAAAGGVGTAAAQLARSLGAARVIGVTSSPAKAEYARGYGYDSVVSYEEIEQEVAERTDGAGADLVLDSVGGAFRSSVTGLLAAFGRHVVFGNAAAEDVTFEGNHPWYTNSSLAGYNLGGVAGRAPALLRAHLERALSEVAKGHVRVDVKVLPLKDVAHAHELLENRASTGKYVLDVRS</sequence>
<dbReference type="AlphaFoldDB" id="A0A7G1NEZ8"/>
<name>A0A7G1NEZ8_9ACTN</name>
<dbReference type="InterPro" id="IPR013154">
    <property type="entry name" value="ADH-like_N"/>
</dbReference>
<accession>A0A7G1NEZ8</accession>
<dbReference type="RefSeq" id="WP_198427724.1">
    <property type="nucleotide sequence ID" value="NZ_AP023439.1"/>
</dbReference>
<gene>
    <name evidence="5" type="ORF">GCM10017668_35360</name>
</gene>
<dbReference type="EMBL" id="AP023439">
    <property type="protein sequence ID" value="BCL21693.1"/>
    <property type="molecule type" value="Genomic_DNA"/>
</dbReference>
<keyword evidence="2" id="KW-0560">Oxidoreductase</keyword>
<reference evidence="5 6" key="1">
    <citation type="journal article" date="2014" name="Int. J. Syst. Evol. Microbiol.">
        <title>Complete genome sequence of Corynebacterium casei LMG S-19264T (=DSM 44701T), isolated from a smear-ripened cheese.</title>
        <authorList>
            <consortium name="US DOE Joint Genome Institute (JGI-PGF)"/>
            <person name="Walter F."/>
            <person name="Albersmeier A."/>
            <person name="Kalinowski J."/>
            <person name="Ruckert C."/>
        </authorList>
    </citation>
    <scope>NUCLEOTIDE SEQUENCE [LARGE SCALE GENOMIC DNA]</scope>
    <source>
        <strain evidence="5 6">JCM 4255</strain>
    </source>
</reference>
<dbReference type="GO" id="GO:0070402">
    <property type="term" value="F:NADPH binding"/>
    <property type="evidence" value="ECO:0007669"/>
    <property type="project" value="TreeGrafter"/>
</dbReference>
<dbReference type="GO" id="GO:0003960">
    <property type="term" value="F:quinone reductase (NADPH) activity"/>
    <property type="evidence" value="ECO:0007669"/>
    <property type="project" value="TreeGrafter"/>
</dbReference>
<proteinExistence type="predicted"/>
<dbReference type="SMART" id="SM00829">
    <property type="entry name" value="PKS_ER"/>
    <property type="match status" value="1"/>
</dbReference>
<evidence type="ECO:0000256" key="3">
    <source>
        <dbReference type="SAM" id="MobiDB-lite"/>
    </source>
</evidence>
<dbReference type="InterPro" id="IPR011032">
    <property type="entry name" value="GroES-like_sf"/>
</dbReference>
<feature type="domain" description="Enoyl reductase (ER)" evidence="4">
    <location>
        <begin position="29"/>
        <end position="341"/>
    </location>
</feature>
<dbReference type="Pfam" id="PF08240">
    <property type="entry name" value="ADH_N"/>
    <property type="match status" value="1"/>
</dbReference>
<dbReference type="PANTHER" id="PTHR48106:SF13">
    <property type="entry name" value="QUINONE OXIDOREDUCTASE-RELATED"/>
    <property type="match status" value="1"/>
</dbReference>
<dbReference type="InterPro" id="IPR036291">
    <property type="entry name" value="NAD(P)-bd_dom_sf"/>
</dbReference>
<dbReference type="InterPro" id="IPR013149">
    <property type="entry name" value="ADH-like_C"/>
</dbReference>
<dbReference type="GO" id="GO:0035925">
    <property type="term" value="F:mRNA 3'-UTR AU-rich region binding"/>
    <property type="evidence" value="ECO:0007669"/>
    <property type="project" value="TreeGrafter"/>
</dbReference>
<dbReference type="Gene3D" id="3.40.50.720">
    <property type="entry name" value="NAD(P)-binding Rossmann-like Domain"/>
    <property type="match status" value="1"/>
</dbReference>
<feature type="compositionally biased region" description="Polar residues" evidence="3">
    <location>
        <begin position="1"/>
        <end position="19"/>
    </location>
</feature>
<dbReference type="PANTHER" id="PTHR48106">
    <property type="entry name" value="QUINONE OXIDOREDUCTASE PIG3-RELATED"/>
    <property type="match status" value="1"/>
</dbReference>
<organism evidence="5 6">
    <name type="scientific">Streptomyces tuirus</name>
    <dbReference type="NCBI Taxonomy" id="68278"/>
    <lineage>
        <taxon>Bacteria</taxon>
        <taxon>Bacillati</taxon>
        <taxon>Actinomycetota</taxon>
        <taxon>Actinomycetes</taxon>
        <taxon>Kitasatosporales</taxon>
        <taxon>Streptomycetaceae</taxon>
        <taxon>Streptomyces</taxon>
    </lineage>
</organism>
<evidence type="ECO:0000259" key="4">
    <source>
        <dbReference type="SMART" id="SM00829"/>
    </source>
</evidence>
<dbReference type="SUPFAM" id="SSF50129">
    <property type="entry name" value="GroES-like"/>
    <property type="match status" value="1"/>
</dbReference>
<keyword evidence="1" id="KW-0521">NADP</keyword>
<dbReference type="GO" id="GO:0005829">
    <property type="term" value="C:cytosol"/>
    <property type="evidence" value="ECO:0007669"/>
    <property type="project" value="TreeGrafter"/>
</dbReference>
<dbReference type="SUPFAM" id="SSF51735">
    <property type="entry name" value="NAD(P)-binding Rossmann-fold domains"/>
    <property type="match status" value="1"/>
</dbReference>
<evidence type="ECO:0000313" key="6">
    <source>
        <dbReference type="Proteomes" id="UP000516373"/>
    </source>
</evidence>